<accession>A0ABT4Q3K7</accession>
<evidence type="ECO:0000313" key="2">
    <source>
        <dbReference type="EMBL" id="MCZ8511458.1"/>
    </source>
</evidence>
<dbReference type="InterPro" id="IPR016181">
    <property type="entry name" value="Acyl_CoA_acyltransferase"/>
</dbReference>
<dbReference type="RefSeq" id="WP_269879854.1">
    <property type="nucleotide sequence ID" value="NZ_JAQAGZ010000002.1"/>
</dbReference>
<dbReference type="Gene3D" id="3.40.630.30">
    <property type="match status" value="1"/>
</dbReference>
<evidence type="ECO:0000259" key="1">
    <source>
        <dbReference type="PROSITE" id="PS51186"/>
    </source>
</evidence>
<dbReference type="Proteomes" id="UP001527882">
    <property type="component" value="Unassembled WGS sequence"/>
</dbReference>
<protein>
    <submittedName>
        <fullName evidence="2">GNAT family protein</fullName>
    </submittedName>
</protein>
<sequence length="169" mass="19753">MVEKRVILRAFEKEDVTGLHRWLNDPESLLLIGRAPMSYDEALQHFEQKKQNGDLVLAIENEEQQLLGWIFLKNIEHEHGRAGIGVLLSPEHRGKGYGKMALERMIYLGFRQLRLHKIYLTTRSLNERAVNLYEKIGFVIEGRLRQHAFVDGVYYDTIFMGLLSEEWKA</sequence>
<dbReference type="PANTHER" id="PTHR43415">
    <property type="entry name" value="SPERMIDINE N(1)-ACETYLTRANSFERASE"/>
    <property type="match status" value="1"/>
</dbReference>
<dbReference type="PROSITE" id="PS51186">
    <property type="entry name" value="GNAT"/>
    <property type="match status" value="1"/>
</dbReference>
<feature type="domain" description="N-acetyltransferase" evidence="1">
    <location>
        <begin position="6"/>
        <end position="161"/>
    </location>
</feature>
<gene>
    <name evidence="2" type="ORF">O9H85_03200</name>
</gene>
<organism evidence="2 3">
    <name type="scientific">Paenibacillus gyeongsangnamensis</name>
    <dbReference type="NCBI Taxonomy" id="3388067"/>
    <lineage>
        <taxon>Bacteria</taxon>
        <taxon>Bacillati</taxon>
        <taxon>Bacillota</taxon>
        <taxon>Bacilli</taxon>
        <taxon>Bacillales</taxon>
        <taxon>Paenibacillaceae</taxon>
        <taxon>Paenibacillus</taxon>
    </lineage>
</organism>
<reference evidence="2 3" key="1">
    <citation type="submission" date="2022-12" db="EMBL/GenBank/DDBJ databases">
        <title>Draft genome sequence of Paenibacillus sp. dW9.</title>
        <authorList>
            <person name="Choi E.-W."/>
            <person name="Kim D.-U."/>
        </authorList>
    </citation>
    <scope>NUCLEOTIDE SEQUENCE [LARGE SCALE GENOMIC DNA]</scope>
    <source>
        <strain evidence="3">dW9</strain>
    </source>
</reference>
<dbReference type="SUPFAM" id="SSF55729">
    <property type="entry name" value="Acyl-CoA N-acyltransferases (Nat)"/>
    <property type="match status" value="1"/>
</dbReference>
<keyword evidence="3" id="KW-1185">Reference proteome</keyword>
<dbReference type="EMBL" id="JAQAGZ010000002">
    <property type="protein sequence ID" value="MCZ8511458.1"/>
    <property type="molecule type" value="Genomic_DNA"/>
</dbReference>
<dbReference type="InterPro" id="IPR000182">
    <property type="entry name" value="GNAT_dom"/>
</dbReference>
<name>A0ABT4Q3K7_9BACL</name>
<dbReference type="CDD" id="cd04301">
    <property type="entry name" value="NAT_SF"/>
    <property type="match status" value="1"/>
</dbReference>
<dbReference type="PANTHER" id="PTHR43415:SF3">
    <property type="entry name" value="GNAT-FAMILY ACETYLTRANSFERASE"/>
    <property type="match status" value="1"/>
</dbReference>
<comment type="caution">
    <text evidence="2">The sequence shown here is derived from an EMBL/GenBank/DDBJ whole genome shotgun (WGS) entry which is preliminary data.</text>
</comment>
<dbReference type="Pfam" id="PF13302">
    <property type="entry name" value="Acetyltransf_3"/>
    <property type="match status" value="1"/>
</dbReference>
<proteinExistence type="predicted"/>
<evidence type="ECO:0000313" key="3">
    <source>
        <dbReference type="Proteomes" id="UP001527882"/>
    </source>
</evidence>